<evidence type="ECO:0000313" key="5">
    <source>
        <dbReference type="EMBL" id="BEH90363.1"/>
    </source>
</evidence>
<dbReference type="EMBL" id="AP028127">
    <property type="protein sequence ID" value="BEH90363.1"/>
    <property type="molecule type" value="Genomic_DNA"/>
</dbReference>
<dbReference type="InterPro" id="IPR009057">
    <property type="entry name" value="Homeodomain-like_sf"/>
</dbReference>
<keyword evidence="2" id="KW-0238">DNA-binding</keyword>
<evidence type="ECO:0000256" key="3">
    <source>
        <dbReference type="ARBA" id="ARBA00023163"/>
    </source>
</evidence>
<dbReference type="Proteomes" id="UP001432099">
    <property type="component" value="Chromosome"/>
</dbReference>
<dbReference type="PROSITE" id="PS01124">
    <property type="entry name" value="HTH_ARAC_FAMILY_2"/>
    <property type="match status" value="1"/>
</dbReference>
<keyword evidence="6" id="KW-1185">Reference proteome</keyword>
<evidence type="ECO:0000256" key="2">
    <source>
        <dbReference type="ARBA" id="ARBA00023125"/>
    </source>
</evidence>
<dbReference type="PANTHER" id="PTHR43280">
    <property type="entry name" value="ARAC-FAMILY TRANSCRIPTIONAL REGULATOR"/>
    <property type="match status" value="1"/>
</dbReference>
<keyword evidence="3" id="KW-0804">Transcription</keyword>
<dbReference type="PANTHER" id="PTHR43280:SF34">
    <property type="entry name" value="ARAC-FAMILY TRANSCRIPTIONAL REGULATOR"/>
    <property type="match status" value="1"/>
</dbReference>
<dbReference type="SUPFAM" id="SSF46689">
    <property type="entry name" value="Homeodomain-like"/>
    <property type="match status" value="2"/>
</dbReference>
<dbReference type="InterPro" id="IPR018060">
    <property type="entry name" value="HTH_AraC"/>
</dbReference>
<organism evidence="5 6">
    <name type="scientific">Turicibacter faecis</name>
    <dbReference type="NCBI Taxonomy" id="2963365"/>
    <lineage>
        <taxon>Bacteria</taxon>
        <taxon>Bacillati</taxon>
        <taxon>Bacillota</taxon>
        <taxon>Erysipelotrichia</taxon>
        <taxon>Erysipelotrichales</taxon>
        <taxon>Turicibacteraceae</taxon>
        <taxon>Turicibacter</taxon>
    </lineage>
</organism>
<evidence type="ECO:0000313" key="6">
    <source>
        <dbReference type="Proteomes" id="UP001432099"/>
    </source>
</evidence>
<evidence type="ECO:0000256" key="1">
    <source>
        <dbReference type="ARBA" id="ARBA00023015"/>
    </source>
</evidence>
<feature type="domain" description="HTH araC/xylS-type" evidence="4">
    <location>
        <begin position="286"/>
        <end position="384"/>
    </location>
</feature>
<protein>
    <submittedName>
        <fullName evidence="5">AraC family transcriptional regulator</fullName>
    </submittedName>
</protein>
<sequence length="389" mass="45095">MTTFSHFIHDIAYMKALLEQGFGWPVQVITDKHQQIGSETPPSEWMTSIYDFSNLHPYPQIKFSPANEAFIFVSDLKTKMNPITYVMGPCLNKPSIPLEAETTSSCLNQILHQAALVHLLINQQRLTVEDILKENFYNEAMISQLEDKLRQDFTFIRIDDHVHTHIPGDIQYENQILACVSHGRVKELLPILDRINPFPLLSDHLKETPLQTMKTMVASMIIVASKTARESGLPIAISYKINTFYLQEINKTTDLTTLNQLKISALIDLTHRVHALRRTKNSQTVKEVTFYIRKNLYQNPSVHDVCQALHFNPSYLARLFKKEMNMTISEYMMREKIKEAKQLLAMTNHSILEICSLLHFTDQSHFTKNFKKFTGQTPKQYRQHYKVLN</sequence>
<gene>
    <name evidence="5" type="ORF">T23_04650</name>
</gene>
<dbReference type="Pfam" id="PF12833">
    <property type="entry name" value="HTH_18"/>
    <property type="match status" value="1"/>
</dbReference>
<evidence type="ECO:0000259" key="4">
    <source>
        <dbReference type="PROSITE" id="PS01124"/>
    </source>
</evidence>
<name>A0ABM8IGL1_9FIRM</name>
<reference evidence="5" key="1">
    <citation type="journal article" date="2024" name="Int. J. Syst. Evol. Microbiol.">
        <title>Turicibacter faecis sp. nov., isolated from faeces of heart failure mouse model.</title>
        <authorList>
            <person name="Imamura Y."/>
            <person name="Motooka D."/>
            <person name="Nakajima Y."/>
            <person name="Ito S."/>
            <person name="Kitakaze M."/>
            <person name="Iida T."/>
            <person name="Nakamura S."/>
        </authorList>
    </citation>
    <scope>NUCLEOTIDE SEQUENCE</scope>
    <source>
        <strain evidence="5">TC023</strain>
    </source>
</reference>
<dbReference type="RefSeq" id="WP_262951071.1">
    <property type="nucleotide sequence ID" value="NZ_AP028127.1"/>
</dbReference>
<dbReference type="Gene3D" id="1.10.10.60">
    <property type="entry name" value="Homeodomain-like"/>
    <property type="match status" value="2"/>
</dbReference>
<proteinExistence type="predicted"/>
<keyword evidence="1" id="KW-0805">Transcription regulation</keyword>
<accession>A0ABM8IGL1</accession>
<dbReference type="SMART" id="SM00342">
    <property type="entry name" value="HTH_ARAC"/>
    <property type="match status" value="1"/>
</dbReference>